<evidence type="ECO:0000313" key="1">
    <source>
        <dbReference type="EMBL" id="MEU1956778.1"/>
    </source>
</evidence>
<dbReference type="InterPro" id="IPR014942">
    <property type="entry name" value="AbiEii"/>
</dbReference>
<dbReference type="Pfam" id="PF08843">
    <property type="entry name" value="AbiEii"/>
    <property type="match status" value="1"/>
</dbReference>
<dbReference type="GO" id="GO:0016740">
    <property type="term" value="F:transferase activity"/>
    <property type="evidence" value="ECO:0007669"/>
    <property type="project" value="UniProtKB-KW"/>
</dbReference>
<protein>
    <submittedName>
        <fullName evidence="1">Nucleotidyl transferase AbiEii/AbiGii toxin family protein</fullName>
    </submittedName>
</protein>
<organism evidence="1 2">
    <name type="scientific">Nocardia rhamnosiphila</name>
    <dbReference type="NCBI Taxonomy" id="426716"/>
    <lineage>
        <taxon>Bacteria</taxon>
        <taxon>Bacillati</taxon>
        <taxon>Actinomycetota</taxon>
        <taxon>Actinomycetes</taxon>
        <taxon>Mycobacteriales</taxon>
        <taxon>Nocardiaceae</taxon>
        <taxon>Nocardia</taxon>
    </lineage>
</organism>
<sequence length="265" mass="29329">MQRMLAKIFHDPAVPWILKGGTGLLVRIPGARHSQDLDLLHPDTDLQHAFQELRGLVETAGPRDRFTFSLDVKTRSDDVWRLHAKPHLGANALQHFPIDLTAGRQLIGEIDRVSPRQVIEIPDLDPPPLFSCYPLADQIADKLAAMYEFHGPDRTPSTRWRDLADLLLIISNFGFDAALTCAALEKQRECRDALDLPSAVRAPGPKWVSEYPKLAAATVLPAALCRLDAALAYLGQCVDPLLDGTLTTGRWDPAAKCWDTLPVHS</sequence>
<dbReference type="RefSeq" id="WP_356959849.1">
    <property type="nucleotide sequence ID" value="NZ_JBEYBD010000037.1"/>
</dbReference>
<reference evidence="1 2" key="1">
    <citation type="submission" date="2024-06" db="EMBL/GenBank/DDBJ databases">
        <title>The Natural Products Discovery Center: Release of the First 8490 Sequenced Strains for Exploring Actinobacteria Biosynthetic Diversity.</title>
        <authorList>
            <person name="Kalkreuter E."/>
            <person name="Kautsar S.A."/>
            <person name="Yang D."/>
            <person name="Bader C.D."/>
            <person name="Teijaro C.N."/>
            <person name="Fluegel L."/>
            <person name="Davis C.M."/>
            <person name="Simpson J.R."/>
            <person name="Lauterbach L."/>
            <person name="Steele A.D."/>
            <person name="Gui C."/>
            <person name="Meng S."/>
            <person name="Li G."/>
            <person name="Viehrig K."/>
            <person name="Ye F."/>
            <person name="Su P."/>
            <person name="Kiefer A.F."/>
            <person name="Nichols A."/>
            <person name="Cepeda A.J."/>
            <person name="Yan W."/>
            <person name="Fan B."/>
            <person name="Jiang Y."/>
            <person name="Adhikari A."/>
            <person name="Zheng C.-J."/>
            <person name="Schuster L."/>
            <person name="Cowan T.M."/>
            <person name="Smanski M.J."/>
            <person name="Chevrette M.G."/>
            <person name="De Carvalho L.P.S."/>
            <person name="Shen B."/>
        </authorList>
    </citation>
    <scope>NUCLEOTIDE SEQUENCE [LARGE SCALE GENOMIC DNA]</scope>
    <source>
        <strain evidence="1 2">NPDC019708</strain>
    </source>
</reference>
<keyword evidence="2" id="KW-1185">Reference proteome</keyword>
<evidence type="ECO:0000313" key="2">
    <source>
        <dbReference type="Proteomes" id="UP001550628"/>
    </source>
</evidence>
<proteinExistence type="predicted"/>
<comment type="caution">
    <text evidence="1">The sequence shown here is derived from an EMBL/GenBank/DDBJ whole genome shotgun (WGS) entry which is preliminary data.</text>
</comment>
<gene>
    <name evidence="1" type="ORF">ABZ510_33625</name>
</gene>
<dbReference type="EMBL" id="JBEYBF010000045">
    <property type="protein sequence ID" value="MEU1956778.1"/>
    <property type="molecule type" value="Genomic_DNA"/>
</dbReference>
<dbReference type="Proteomes" id="UP001550628">
    <property type="component" value="Unassembled WGS sequence"/>
</dbReference>
<accession>A0ABV2X0X1</accession>
<name>A0ABV2X0X1_9NOCA</name>
<keyword evidence="1" id="KW-0808">Transferase</keyword>